<comment type="caution">
    <text evidence="1">The sequence shown here is derived from an EMBL/GenBank/DDBJ whole genome shotgun (WGS) entry which is preliminary data.</text>
</comment>
<gene>
    <name evidence="1" type="ORF">LTR37_018555</name>
</gene>
<proteinExistence type="predicted"/>
<accession>A0ACC3MGS3</accession>
<name>A0ACC3MGS3_9PEZI</name>
<evidence type="ECO:0000313" key="2">
    <source>
        <dbReference type="Proteomes" id="UP001281147"/>
    </source>
</evidence>
<reference evidence="1" key="1">
    <citation type="submission" date="2023-07" db="EMBL/GenBank/DDBJ databases">
        <title>Black Yeasts Isolated from many extreme environments.</title>
        <authorList>
            <person name="Coleine C."/>
            <person name="Stajich J.E."/>
            <person name="Selbmann L."/>
        </authorList>
    </citation>
    <scope>NUCLEOTIDE SEQUENCE</scope>
    <source>
        <strain evidence="1">CCFEE 5714</strain>
    </source>
</reference>
<dbReference type="EMBL" id="JAUTXU010000262">
    <property type="protein sequence ID" value="KAK3691600.1"/>
    <property type="molecule type" value="Genomic_DNA"/>
</dbReference>
<keyword evidence="2" id="KW-1185">Reference proteome</keyword>
<organism evidence="1 2">
    <name type="scientific">Vermiconidia calcicola</name>
    <dbReference type="NCBI Taxonomy" id="1690605"/>
    <lineage>
        <taxon>Eukaryota</taxon>
        <taxon>Fungi</taxon>
        <taxon>Dikarya</taxon>
        <taxon>Ascomycota</taxon>
        <taxon>Pezizomycotina</taxon>
        <taxon>Dothideomycetes</taxon>
        <taxon>Dothideomycetidae</taxon>
        <taxon>Mycosphaerellales</taxon>
        <taxon>Extremaceae</taxon>
        <taxon>Vermiconidia</taxon>
    </lineage>
</organism>
<sequence>MGNIYGCAERVLVWLGVPTEAYQLAADHVWQIIKRPLLADVSSSEDEDSVPSESRECQRLSGVRREEKRKALSDVSLRTVIEFFNRAWWSRVWVVQEVSRARRDPLLIVDWYEPRKNAVLVGLRISLQNRRGQRSKLFARLFYGKRHYENESIDGDQPDQQSSQTSGSLLLVTYP</sequence>
<dbReference type="Proteomes" id="UP001281147">
    <property type="component" value="Unassembled WGS sequence"/>
</dbReference>
<evidence type="ECO:0000313" key="1">
    <source>
        <dbReference type="EMBL" id="KAK3691600.1"/>
    </source>
</evidence>
<protein>
    <submittedName>
        <fullName evidence="1">Uncharacterized protein</fullName>
    </submittedName>
</protein>